<sequence>MPTLTCLSLSTSKVISLHFSKQGCVLYTASMDGVICELDTRTGKSKDTFKASKKSISYLTISHDEKFMGVSGKKTKLFCVKDKKDILKIPSEDGPIQLMSVSDDARILVSCNDKNKEVQIWSCDHHNDTINSTASLVMHTQPKAVECKTSTSYEAGGIVLAVSKKGVAYVWHLQTISQDKVLPTKISVKSSVDKKGRIPIILAKLCDVKEDNTVKVHVAFGSPGCLQFKVVVFGENHEDINLVAESDALASEDVVPQEMNLEQDAKVNSRMAGEQDQQENTNPTDQGRSKKRTASVLDSTSDTVKEGNPDYNLDEPTMEQKLESLNLLNKSEFLEEQSVSLAPPTADSVHILLKQALRADDHAELLKCLYNRDEKVIVKSVSLLTPADALKLLKFFVSSIQSRGSKLVCLLPWLQTLLSRHTSTIVSQESSVLLLNSLYQLIDARTSTFKSALQLSTILDYGFSEIADDETDEEEVAAPIIYEDKDTDDEEESDADAMETDGESEELGNVTDAFEHSDGSEIMSD</sequence>
<reference evidence="1" key="1">
    <citation type="submission" date="2021-05" db="EMBL/GenBank/DDBJ databases">
        <authorList>
            <person name="Scholz U."/>
            <person name="Mascher M."/>
            <person name="Fiebig A."/>
        </authorList>
    </citation>
    <scope>NUCLEOTIDE SEQUENCE [LARGE SCALE GENOMIC DNA]</scope>
</reference>
<name>A0ACD5VL39_AVESA</name>
<dbReference type="Proteomes" id="UP001732700">
    <property type="component" value="Chromosome 3C"/>
</dbReference>
<organism evidence="1 2">
    <name type="scientific">Avena sativa</name>
    <name type="common">Oat</name>
    <dbReference type="NCBI Taxonomy" id="4498"/>
    <lineage>
        <taxon>Eukaryota</taxon>
        <taxon>Viridiplantae</taxon>
        <taxon>Streptophyta</taxon>
        <taxon>Embryophyta</taxon>
        <taxon>Tracheophyta</taxon>
        <taxon>Spermatophyta</taxon>
        <taxon>Magnoliopsida</taxon>
        <taxon>Liliopsida</taxon>
        <taxon>Poales</taxon>
        <taxon>Poaceae</taxon>
        <taxon>BOP clade</taxon>
        <taxon>Pooideae</taxon>
        <taxon>Poodae</taxon>
        <taxon>Poeae</taxon>
        <taxon>Poeae Chloroplast Group 1 (Aveneae type)</taxon>
        <taxon>Aveninae</taxon>
        <taxon>Avena</taxon>
    </lineage>
</organism>
<evidence type="ECO:0000313" key="2">
    <source>
        <dbReference type="Proteomes" id="UP001732700"/>
    </source>
</evidence>
<keyword evidence="2" id="KW-1185">Reference proteome</keyword>
<dbReference type="EnsemblPlants" id="AVESA.00010b.r2.3CG0468390.1">
    <property type="protein sequence ID" value="AVESA.00010b.r2.3CG0468390.1.CDS"/>
    <property type="gene ID" value="AVESA.00010b.r2.3CG0468390"/>
</dbReference>
<accession>A0ACD5VL39</accession>
<protein>
    <submittedName>
        <fullName evidence="1">Uncharacterized protein</fullName>
    </submittedName>
</protein>
<reference evidence="1" key="2">
    <citation type="submission" date="2025-09" db="UniProtKB">
        <authorList>
            <consortium name="EnsemblPlants"/>
        </authorList>
    </citation>
    <scope>IDENTIFICATION</scope>
</reference>
<evidence type="ECO:0000313" key="1">
    <source>
        <dbReference type="EnsemblPlants" id="AVESA.00010b.r2.3CG0468390.1.CDS"/>
    </source>
</evidence>
<proteinExistence type="predicted"/>